<feature type="transmembrane region" description="Helical" evidence="6">
    <location>
        <begin position="122"/>
        <end position="141"/>
    </location>
</feature>
<keyword evidence="9" id="KW-1185">Reference proteome</keyword>
<dbReference type="EMBL" id="ADMC01000017">
    <property type="protein sequence ID" value="EHP48847.1"/>
    <property type="molecule type" value="Genomic_DNA"/>
</dbReference>
<evidence type="ECO:0000313" key="8">
    <source>
        <dbReference type="EMBL" id="EHP48847.1"/>
    </source>
</evidence>
<accession>H1DG24</accession>
<evidence type="ECO:0000313" key="9">
    <source>
        <dbReference type="Proteomes" id="UP000004892"/>
    </source>
</evidence>
<gene>
    <name evidence="8" type="ORF">HMPREF9449_01210</name>
</gene>
<dbReference type="Proteomes" id="UP000004892">
    <property type="component" value="Unassembled WGS sequence"/>
</dbReference>
<dbReference type="STRING" id="742817.HMPREF9449_01210"/>
<comment type="subcellular location">
    <subcellularLocation>
        <location evidence="1">Cell membrane</location>
        <topology evidence="1">Multi-pass membrane protein</topology>
    </subcellularLocation>
</comment>
<keyword evidence="3 6" id="KW-0812">Transmembrane</keyword>
<evidence type="ECO:0000256" key="2">
    <source>
        <dbReference type="ARBA" id="ARBA00022475"/>
    </source>
</evidence>
<dbReference type="PANTHER" id="PTHR36115">
    <property type="entry name" value="PROLINE-RICH ANTIGEN HOMOLOG-RELATED"/>
    <property type="match status" value="1"/>
</dbReference>
<feature type="transmembrane region" description="Helical" evidence="6">
    <location>
        <begin position="147"/>
        <end position="168"/>
    </location>
</feature>
<protein>
    <recommendedName>
        <fullName evidence="7">RDD domain-containing protein</fullName>
    </recommendedName>
</protein>
<dbReference type="PANTHER" id="PTHR36115:SF4">
    <property type="entry name" value="MEMBRANE PROTEIN"/>
    <property type="match status" value="1"/>
</dbReference>
<dbReference type="RefSeq" id="WP_009136358.1">
    <property type="nucleotide sequence ID" value="NZ_JH594596.1"/>
</dbReference>
<feature type="domain" description="RDD" evidence="7">
    <location>
        <begin position="147"/>
        <end position="210"/>
    </location>
</feature>
<dbReference type="InterPro" id="IPR010432">
    <property type="entry name" value="RDD"/>
</dbReference>
<proteinExistence type="predicted"/>
<evidence type="ECO:0000256" key="5">
    <source>
        <dbReference type="ARBA" id="ARBA00023136"/>
    </source>
</evidence>
<dbReference type="eggNOG" id="COG1714">
    <property type="taxonomic scope" value="Bacteria"/>
</dbReference>
<evidence type="ECO:0000256" key="3">
    <source>
        <dbReference type="ARBA" id="ARBA00022692"/>
    </source>
</evidence>
<keyword evidence="4 6" id="KW-1133">Transmembrane helix</keyword>
<reference evidence="8 9" key="1">
    <citation type="submission" date="2012-01" db="EMBL/GenBank/DDBJ databases">
        <title>The Genome Sequence of Odoribacter laneus YIT 12061.</title>
        <authorList>
            <consortium name="The Broad Institute Genome Sequencing Platform"/>
            <person name="Earl A."/>
            <person name="Ward D."/>
            <person name="Feldgarden M."/>
            <person name="Gevers D."/>
            <person name="Morotomi M."/>
            <person name="Young S.K."/>
            <person name="Zeng Q."/>
            <person name="Gargeya S."/>
            <person name="Fitzgerald M."/>
            <person name="Haas B."/>
            <person name="Abouelleil A."/>
            <person name="Alvarado L."/>
            <person name="Arachchi H.M."/>
            <person name="Berlin A."/>
            <person name="Chapman S.B."/>
            <person name="Gearin G."/>
            <person name="Goldberg J."/>
            <person name="Griggs A."/>
            <person name="Gujja S."/>
            <person name="Hansen M."/>
            <person name="Heiman D."/>
            <person name="Howarth C."/>
            <person name="Larimer J."/>
            <person name="Lui A."/>
            <person name="MacDonald P.J.P."/>
            <person name="McCowen C."/>
            <person name="Montmayeur A."/>
            <person name="Murphy C."/>
            <person name="Neiman D."/>
            <person name="Pearson M."/>
            <person name="Priest M."/>
            <person name="Roberts A."/>
            <person name="Saif S."/>
            <person name="Shea T."/>
            <person name="Sisk P."/>
            <person name="Stolte C."/>
            <person name="Sykes S."/>
            <person name="Wortman J."/>
            <person name="Nusbaum C."/>
            <person name="Birren B."/>
        </authorList>
    </citation>
    <scope>NUCLEOTIDE SEQUENCE [LARGE SCALE GENOMIC DNA]</scope>
    <source>
        <strain evidence="8 9">YIT 12061</strain>
    </source>
</reference>
<dbReference type="Pfam" id="PF06271">
    <property type="entry name" value="RDD"/>
    <property type="match status" value="1"/>
</dbReference>
<dbReference type="HOGENOM" id="CLU_118943_0_0_10"/>
<dbReference type="AlphaFoldDB" id="H1DG24"/>
<dbReference type="GeneID" id="98070650"/>
<comment type="caution">
    <text evidence="8">The sequence shown here is derived from an EMBL/GenBank/DDBJ whole genome shotgun (WGS) entry which is preliminary data.</text>
</comment>
<evidence type="ECO:0000256" key="4">
    <source>
        <dbReference type="ARBA" id="ARBA00022989"/>
    </source>
</evidence>
<dbReference type="PATRIC" id="fig|742817.3.peg.1286"/>
<organism evidence="8 9">
    <name type="scientific">Odoribacter laneus YIT 12061</name>
    <dbReference type="NCBI Taxonomy" id="742817"/>
    <lineage>
        <taxon>Bacteria</taxon>
        <taxon>Pseudomonadati</taxon>
        <taxon>Bacteroidota</taxon>
        <taxon>Bacteroidia</taxon>
        <taxon>Bacteroidales</taxon>
        <taxon>Odoribacteraceae</taxon>
        <taxon>Odoribacter</taxon>
    </lineage>
</organism>
<sequence length="235" mass="27650">MYTKFAQILSEKNDYQLIHIYQDKENYQPLFVEQLLTEIEKRQLMPALEFIEELPLVTEEELKYMQEHPDEYIPFVRPYIEKELNKREKAKELPLTPFSSSLPQTEDKAEDEADSTTRFKGYFIDFILFTLLEFGILSSVEPKDDDITLLCIVTIFLYYFLFEWFTFATPGKWITGTKVVKKDGSRPSFGYILGRTAARFIPFDALSFLFYANWHDKISGTKVIKVQKNTTHVQS</sequence>
<dbReference type="InterPro" id="IPR051791">
    <property type="entry name" value="Pra-immunoreactive"/>
</dbReference>
<evidence type="ECO:0000259" key="7">
    <source>
        <dbReference type="Pfam" id="PF06271"/>
    </source>
</evidence>
<keyword evidence="5 6" id="KW-0472">Membrane</keyword>
<keyword evidence="2" id="KW-1003">Cell membrane</keyword>
<evidence type="ECO:0000256" key="6">
    <source>
        <dbReference type="SAM" id="Phobius"/>
    </source>
</evidence>
<name>H1DG24_9BACT</name>
<evidence type="ECO:0000256" key="1">
    <source>
        <dbReference type="ARBA" id="ARBA00004651"/>
    </source>
</evidence>
<dbReference type="GO" id="GO:0005886">
    <property type="term" value="C:plasma membrane"/>
    <property type="evidence" value="ECO:0007669"/>
    <property type="project" value="UniProtKB-SubCell"/>
</dbReference>